<dbReference type="Gene3D" id="2.40.50.100">
    <property type="match status" value="1"/>
</dbReference>
<keyword evidence="3" id="KW-0271">Exosome</keyword>
<dbReference type="CDD" id="cd05791">
    <property type="entry name" value="S1_CSL4"/>
    <property type="match status" value="1"/>
</dbReference>
<proteinExistence type="predicted"/>
<keyword evidence="2" id="KW-0963">Cytoplasm</keyword>
<dbReference type="SUPFAM" id="SSF110324">
    <property type="entry name" value="Ribosomal L27 protein-like"/>
    <property type="match status" value="1"/>
</dbReference>
<evidence type="ECO:0000313" key="6">
    <source>
        <dbReference type="EMBL" id="GFS29476.1"/>
    </source>
</evidence>
<dbReference type="AlphaFoldDB" id="A0A8X6JQF9"/>
<evidence type="ECO:0000256" key="2">
    <source>
        <dbReference type="ARBA" id="ARBA00022490"/>
    </source>
</evidence>
<evidence type="ECO:0000259" key="5">
    <source>
        <dbReference type="Pfam" id="PF14382"/>
    </source>
</evidence>
<dbReference type="PANTHER" id="PTHR12686">
    <property type="entry name" value="3'-5' EXORIBONUCLEASE CSL4-RELATED"/>
    <property type="match status" value="1"/>
</dbReference>
<feature type="domain" description="Exosome complex component N-terminal" evidence="5">
    <location>
        <begin position="9"/>
        <end position="45"/>
    </location>
</feature>
<dbReference type="GO" id="GO:0006396">
    <property type="term" value="P:RNA processing"/>
    <property type="evidence" value="ECO:0007669"/>
    <property type="project" value="InterPro"/>
</dbReference>
<comment type="caution">
    <text evidence="6">The sequence shown here is derived from an EMBL/GenBank/DDBJ whole genome shotgun (WGS) entry which is preliminary data.</text>
</comment>
<dbReference type="Gene3D" id="2.40.50.140">
    <property type="entry name" value="Nucleic acid-binding proteins"/>
    <property type="match status" value="1"/>
</dbReference>
<dbReference type="OrthoDB" id="440760at2759"/>
<accession>A0A8X6JQF9</accession>
<evidence type="ECO:0000313" key="7">
    <source>
        <dbReference type="Proteomes" id="UP000887013"/>
    </source>
</evidence>
<dbReference type="GO" id="GO:0005730">
    <property type="term" value="C:nucleolus"/>
    <property type="evidence" value="ECO:0007669"/>
    <property type="project" value="UniProtKB-SubCell"/>
</dbReference>
<dbReference type="GO" id="GO:0005737">
    <property type="term" value="C:cytoplasm"/>
    <property type="evidence" value="ECO:0007669"/>
    <property type="project" value="TreeGrafter"/>
</dbReference>
<dbReference type="InterPro" id="IPR025721">
    <property type="entry name" value="Exosome_cplx_N_dom"/>
</dbReference>
<keyword evidence="7" id="KW-1185">Reference proteome</keyword>
<dbReference type="SUPFAM" id="SSF50249">
    <property type="entry name" value="Nucleic acid-binding proteins"/>
    <property type="match status" value="1"/>
</dbReference>
<evidence type="ECO:0000259" key="4">
    <source>
        <dbReference type="Pfam" id="PF10447"/>
    </source>
</evidence>
<dbReference type="PANTHER" id="PTHR12686:SF8">
    <property type="entry name" value="EXOSOME COMPLEX COMPONENT CSL4"/>
    <property type="match status" value="1"/>
</dbReference>
<dbReference type="FunFam" id="2.40.50.140:FF:000198">
    <property type="entry name" value="Exosome complex component CSL4"/>
    <property type="match status" value="1"/>
</dbReference>
<dbReference type="Pfam" id="PF10447">
    <property type="entry name" value="EXOSC1"/>
    <property type="match status" value="1"/>
</dbReference>
<name>A0A8X6JQF9_NEPPI</name>
<comment type="subcellular location">
    <subcellularLocation>
        <location evidence="1">Nucleus</location>
        <location evidence="1">Nucleolus</location>
    </subcellularLocation>
</comment>
<dbReference type="Proteomes" id="UP000887013">
    <property type="component" value="Unassembled WGS sequence"/>
</dbReference>
<evidence type="ECO:0000256" key="1">
    <source>
        <dbReference type="ARBA" id="ARBA00004604"/>
    </source>
</evidence>
<organism evidence="6 7">
    <name type="scientific">Nephila pilipes</name>
    <name type="common">Giant wood spider</name>
    <name type="synonym">Nephila maculata</name>
    <dbReference type="NCBI Taxonomy" id="299642"/>
    <lineage>
        <taxon>Eukaryota</taxon>
        <taxon>Metazoa</taxon>
        <taxon>Ecdysozoa</taxon>
        <taxon>Arthropoda</taxon>
        <taxon>Chelicerata</taxon>
        <taxon>Arachnida</taxon>
        <taxon>Araneae</taxon>
        <taxon>Araneomorphae</taxon>
        <taxon>Entelegynae</taxon>
        <taxon>Araneoidea</taxon>
        <taxon>Nephilidae</taxon>
        <taxon>Nephila</taxon>
    </lineage>
</organism>
<dbReference type="GO" id="GO:0003723">
    <property type="term" value="F:RNA binding"/>
    <property type="evidence" value="ECO:0007669"/>
    <property type="project" value="InterPro"/>
</dbReference>
<dbReference type="Pfam" id="PF14382">
    <property type="entry name" value="ECR1_N"/>
    <property type="match status" value="1"/>
</dbReference>
<dbReference type="InterPro" id="IPR039771">
    <property type="entry name" value="Csl4"/>
</dbReference>
<protein>
    <submittedName>
        <fullName evidence="6">Exosome complex component CSL4</fullName>
    </submittedName>
</protein>
<dbReference type="EMBL" id="BMAW01041570">
    <property type="protein sequence ID" value="GFS29476.1"/>
    <property type="molecule type" value="Genomic_DNA"/>
</dbReference>
<gene>
    <name evidence="6" type="primary">Exosc1</name>
    <name evidence="6" type="ORF">NPIL_205331</name>
</gene>
<sequence>MNRIQPKTIVVPGQCLCHASENLTAGDGTYTQSDYIYSSLTGIVDFKEDNKETIVEVSKGFGRSVVPTVGVIVTAKVTNIRRRFAKCAIYCVEDTVLQEPFRGIIRKEDVRTKERDKVELYKSFRPGDIILARVTSLGTMHSYNLSTAEEELGVVLAVSEAGCEMVPTSWTEMMCIKTFVKEPRKVAKVVPQNFTSKNFMKLQQEFNAQ</sequence>
<reference evidence="6" key="1">
    <citation type="submission" date="2020-08" db="EMBL/GenBank/DDBJ databases">
        <title>Multicomponent nature underlies the extraordinary mechanical properties of spider dragline silk.</title>
        <authorList>
            <person name="Kono N."/>
            <person name="Nakamura H."/>
            <person name="Mori M."/>
            <person name="Yoshida Y."/>
            <person name="Ohtoshi R."/>
            <person name="Malay A.D."/>
            <person name="Moran D.A.P."/>
            <person name="Tomita M."/>
            <person name="Numata K."/>
            <person name="Arakawa K."/>
        </authorList>
    </citation>
    <scope>NUCLEOTIDE SEQUENCE</scope>
</reference>
<evidence type="ECO:0000256" key="3">
    <source>
        <dbReference type="ARBA" id="ARBA00022835"/>
    </source>
</evidence>
<dbReference type="GO" id="GO:0000176">
    <property type="term" value="C:nuclear exosome (RNase complex)"/>
    <property type="evidence" value="ECO:0007669"/>
    <property type="project" value="TreeGrafter"/>
</dbReference>
<feature type="domain" description="Exosome complex component CSL4 C-terminal" evidence="4">
    <location>
        <begin position="97"/>
        <end position="137"/>
    </location>
</feature>
<dbReference type="InterPro" id="IPR012340">
    <property type="entry name" value="NA-bd_OB-fold"/>
</dbReference>
<dbReference type="InterPro" id="IPR019495">
    <property type="entry name" value="EXOSC1_C"/>
</dbReference>